<evidence type="ECO:0000259" key="24">
    <source>
        <dbReference type="PROSITE" id="PS52039"/>
    </source>
</evidence>
<dbReference type="InterPro" id="IPR013498">
    <property type="entry name" value="Topo_IA_Znf"/>
</dbReference>
<dbReference type="InterPro" id="IPR004240">
    <property type="entry name" value="EMP70"/>
</dbReference>
<comment type="similarity">
    <text evidence="4">Belongs to the type IA topoisomerase family.</text>
</comment>
<feature type="transmembrane region" description="Helical" evidence="20">
    <location>
        <begin position="555"/>
        <end position="579"/>
    </location>
</feature>
<dbReference type="GO" id="GO:0006281">
    <property type="term" value="P:DNA repair"/>
    <property type="evidence" value="ECO:0007669"/>
    <property type="project" value="TreeGrafter"/>
</dbReference>
<dbReference type="PANTHER" id="PTHR11390">
    <property type="entry name" value="PROKARYOTIC DNA TOPOISOMERASE"/>
    <property type="match status" value="1"/>
</dbReference>
<dbReference type="Proteomes" id="UP000075885">
    <property type="component" value="Unassembled WGS sequence"/>
</dbReference>
<feature type="chain" id="PRO_5008131211" description="DNA topoisomerase" evidence="21">
    <location>
        <begin position="25"/>
        <end position="1618"/>
    </location>
</feature>
<evidence type="ECO:0000256" key="13">
    <source>
        <dbReference type="ARBA" id="ARBA00023029"/>
    </source>
</evidence>
<dbReference type="SUPFAM" id="SSF56712">
    <property type="entry name" value="Prokaryotic type I DNA topoisomerase"/>
    <property type="match status" value="1"/>
</dbReference>
<dbReference type="FunFam" id="3.40.50.140:FF:000003">
    <property type="entry name" value="DNA topoisomerase"/>
    <property type="match status" value="1"/>
</dbReference>
<dbReference type="GO" id="GO:0008270">
    <property type="term" value="F:zinc ion binding"/>
    <property type="evidence" value="ECO:0007669"/>
    <property type="project" value="UniProtKB-KW"/>
</dbReference>
<keyword evidence="12 20" id="KW-1133">Transmembrane helix</keyword>
<dbReference type="PROSITE" id="PS51999">
    <property type="entry name" value="ZF_GRF"/>
    <property type="match status" value="1"/>
</dbReference>
<evidence type="ECO:0000313" key="25">
    <source>
        <dbReference type="EnsemblMetazoa" id="AEPI005312-PA"/>
    </source>
</evidence>
<reference evidence="25" key="2">
    <citation type="submission" date="2020-05" db="UniProtKB">
        <authorList>
            <consortium name="EnsemblMetazoa"/>
        </authorList>
    </citation>
    <scope>IDENTIFICATION</scope>
    <source>
        <strain evidence="25">Epiroticus2</strain>
    </source>
</reference>
<dbReference type="Pfam" id="PF01396">
    <property type="entry name" value="Zn_ribbon_Top1"/>
    <property type="match status" value="1"/>
</dbReference>
<evidence type="ECO:0000256" key="17">
    <source>
        <dbReference type="ARBA" id="ARBA00056363"/>
    </source>
</evidence>
<keyword evidence="13" id="KW-0799">Topoisomerase</keyword>
<feature type="transmembrane region" description="Helical" evidence="20">
    <location>
        <begin position="401"/>
        <end position="424"/>
    </location>
</feature>
<feature type="region of interest" description="Disordered" evidence="19">
    <location>
        <begin position="1243"/>
        <end position="1262"/>
    </location>
</feature>
<dbReference type="PROSITE" id="PS50880">
    <property type="entry name" value="TOPRIM"/>
    <property type="match status" value="1"/>
</dbReference>
<evidence type="ECO:0000256" key="16">
    <source>
        <dbReference type="ARBA" id="ARBA00023235"/>
    </source>
</evidence>
<evidence type="ECO:0000256" key="1">
    <source>
        <dbReference type="ARBA" id="ARBA00000213"/>
    </source>
</evidence>
<comment type="function">
    <text evidence="17">Releases the supercoiling and torsional tension of DNA introduced during the DNA replication and transcription by transiently cleaving and rejoining one strand of the DNA duplex. Introduces a single-strand break via transesterification at a target site in duplex DNA. The scissile phosphodiester is attacked by the catalytic tyrosine of the enzyme, resulting in the formation of a DNA-(5'-phosphotyrosyl)-enzyme intermediate and the expulsion of a 3'-OH DNA strand. The free DNA strand than undergoes passage around the unbroken strand thus removing DNA supercoils. Finally, in the religation step, the DNA 3'-OH attacks the covalent intermediate to expel the active-site tyrosine and restore the DNA phosphodiester backbone. Weakly relaxes negative supercoils and displays a distinct preference for binding single-stranded DNA.</text>
</comment>
<feature type="compositionally biased region" description="Low complexity" evidence="19">
    <location>
        <begin position="1376"/>
        <end position="1405"/>
    </location>
</feature>
<evidence type="ECO:0000256" key="3">
    <source>
        <dbReference type="ARBA" id="ARBA00005227"/>
    </source>
</evidence>
<dbReference type="PROSITE" id="PS00396">
    <property type="entry name" value="TOPO_IA_1"/>
    <property type="match status" value="1"/>
</dbReference>
<evidence type="ECO:0000256" key="12">
    <source>
        <dbReference type="ARBA" id="ARBA00022989"/>
    </source>
</evidence>
<dbReference type="FunFam" id="1.10.460.10:FF:000003">
    <property type="entry name" value="DNA topoisomerase"/>
    <property type="match status" value="1"/>
</dbReference>
<dbReference type="GO" id="GO:0016020">
    <property type="term" value="C:membrane"/>
    <property type="evidence" value="ECO:0007669"/>
    <property type="project" value="UniProtKB-SubCell"/>
</dbReference>
<evidence type="ECO:0000313" key="26">
    <source>
        <dbReference type="Proteomes" id="UP000075885"/>
    </source>
</evidence>
<dbReference type="GO" id="GO:0005634">
    <property type="term" value="C:nucleus"/>
    <property type="evidence" value="ECO:0007669"/>
    <property type="project" value="TreeGrafter"/>
</dbReference>
<dbReference type="InterPro" id="IPR010666">
    <property type="entry name" value="Znf_GRF"/>
</dbReference>
<evidence type="ECO:0000259" key="23">
    <source>
        <dbReference type="PROSITE" id="PS51999"/>
    </source>
</evidence>
<keyword evidence="26" id="KW-1185">Reference proteome</keyword>
<dbReference type="GO" id="GO:0006310">
    <property type="term" value="P:DNA recombination"/>
    <property type="evidence" value="ECO:0007669"/>
    <property type="project" value="TreeGrafter"/>
</dbReference>
<dbReference type="EnsemblMetazoa" id="AEPI005312-RA">
    <property type="protein sequence ID" value="AEPI005312-PA"/>
    <property type="gene ID" value="AEPI005312"/>
</dbReference>
<evidence type="ECO:0000256" key="7">
    <source>
        <dbReference type="ARBA" id="ARBA00022723"/>
    </source>
</evidence>
<dbReference type="Gene3D" id="1.10.290.10">
    <property type="entry name" value="Topoisomerase I, domain 4"/>
    <property type="match status" value="1"/>
</dbReference>
<dbReference type="InterPro" id="IPR023405">
    <property type="entry name" value="Topo_IA_core_domain"/>
</dbReference>
<dbReference type="InterPro" id="IPR003602">
    <property type="entry name" value="Topo_IA_DNA-bd_dom"/>
</dbReference>
<keyword evidence="11" id="KW-0862">Zinc</keyword>
<dbReference type="Pfam" id="PF01751">
    <property type="entry name" value="Toprim"/>
    <property type="match status" value="1"/>
</dbReference>
<feature type="compositionally biased region" description="Gly residues" evidence="19">
    <location>
        <begin position="1558"/>
        <end position="1572"/>
    </location>
</feature>
<evidence type="ECO:0000256" key="15">
    <source>
        <dbReference type="ARBA" id="ARBA00023136"/>
    </source>
</evidence>
<dbReference type="SMART" id="SM00493">
    <property type="entry name" value="TOPRIM"/>
    <property type="match status" value="1"/>
</dbReference>
<feature type="compositionally biased region" description="Polar residues" evidence="19">
    <location>
        <begin position="1573"/>
        <end position="1589"/>
    </location>
</feature>
<evidence type="ECO:0000256" key="11">
    <source>
        <dbReference type="ARBA" id="ARBA00022833"/>
    </source>
</evidence>
<dbReference type="GO" id="GO:0003677">
    <property type="term" value="F:DNA binding"/>
    <property type="evidence" value="ECO:0007669"/>
    <property type="project" value="UniProtKB-KW"/>
</dbReference>
<dbReference type="GO" id="GO:0003917">
    <property type="term" value="F:DNA topoisomerase type I (single strand cut, ATP-independent) activity"/>
    <property type="evidence" value="ECO:0007669"/>
    <property type="project" value="UniProtKB-EC"/>
</dbReference>
<evidence type="ECO:0000256" key="14">
    <source>
        <dbReference type="ARBA" id="ARBA00023125"/>
    </source>
</evidence>
<evidence type="ECO:0000256" key="5">
    <source>
        <dbReference type="ARBA" id="ARBA00012891"/>
    </source>
</evidence>
<evidence type="ECO:0000256" key="18">
    <source>
        <dbReference type="PROSITE-ProRule" id="PRU01343"/>
    </source>
</evidence>
<dbReference type="PANTHER" id="PTHR11390:SF21">
    <property type="entry name" value="DNA TOPOISOMERASE 3-ALPHA"/>
    <property type="match status" value="1"/>
</dbReference>
<keyword evidence="15 20" id="KW-0472">Membrane</keyword>
<dbReference type="GO" id="GO:0006265">
    <property type="term" value="P:DNA topological change"/>
    <property type="evidence" value="ECO:0007669"/>
    <property type="project" value="InterPro"/>
</dbReference>
<dbReference type="InterPro" id="IPR003601">
    <property type="entry name" value="Topo_IA_2"/>
</dbReference>
<dbReference type="PROSITE" id="PS52039">
    <property type="entry name" value="TOPO_IA_2"/>
    <property type="match status" value="1"/>
</dbReference>
<feature type="transmembrane region" description="Helical" evidence="20">
    <location>
        <begin position="331"/>
        <end position="358"/>
    </location>
</feature>
<dbReference type="InterPro" id="IPR013497">
    <property type="entry name" value="Topo_IA_cen"/>
</dbReference>
<keyword evidence="10 18" id="KW-0863">Zinc-finger</keyword>
<evidence type="ECO:0000256" key="10">
    <source>
        <dbReference type="ARBA" id="ARBA00022771"/>
    </source>
</evidence>
<feature type="transmembrane region" description="Helical" evidence="20">
    <location>
        <begin position="364"/>
        <end position="389"/>
    </location>
</feature>
<protein>
    <recommendedName>
        <fullName evidence="5">DNA topoisomerase</fullName>
        <ecNumber evidence="5">5.6.2.1</ecNumber>
    </recommendedName>
</protein>
<feature type="transmembrane region" description="Helical" evidence="20">
    <location>
        <begin position="519"/>
        <end position="543"/>
    </location>
</feature>
<dbReference type="Gene3D" id="3.30.65.10">
    <property type="entry name" value="Bacterial Topoisomerase I, domain 1"/>
    <property type="match status" value="1"/>
</dbReference>
<evidence type="ECO:0000256" key="19">
    <source>
        <dbReference type="SAM" id="MobiDB-lite"/>
    </source>
</evidence>
<feature type="signal peptide" evidence="21">
    <location>
        <begin position="1"/>
        <end position="24"/>
    </location>
</feature>
<feature type="region of interest" description="Disordered" evidence="19">
    <location>
        <begin position="1376"/>
        <end position="1504"/>
    </location>
</feature>
<dbReference type="PRINTS" id="PR00417">
    <property type="entry name" value="PRTPISMRASEI"/>
</dbReference>
<reference evidence="26" key="1">
    <citation type="submission" date="2013-03" db="EMBL/GenBank/DDBJ databases">
        <title>The Genome Sequence of Anopheles epiroticus epiroticus2.</title>
        <authorList>
            <consortium name="The Broad Institute Genomics Platform"/>
            <person name="Neafsey D.E."/>
            <person name="Howell P."/>
            <person name="Walker B."/>
            <person name="Young S.K."/>
            <person name="Zeng Q."/>
            <person name="Gargeya S."/>
            <person name="Fitzgerald M."/>
            <person name="Haas B."/>
            <person name="Abouelleil A."/>
            <person name="Allen A.W."/>
            <person name="Alvarado L."/>
            <person name="Arachchi H.M."/>
            <person name="Berlin A.M."/>
            <person name="Chapman S.B."/>
            <person name="Gainer-Dewar J."/>
            <person name="Goldberg J."/>
            <person name="Griggs A."/>
            <person name="Gujja S."/>
            <person name="Hansen M."/>
            <person name="Howarth C."/>
            <person name="Imamovic A."/>
            <person name="Ireland A."/>
            <person name="Larimer J."/>
            <person name="McCowan C."/>
            <person name="Murphy C."/>
            <person name="Pearson M."/>
            <person name="Poon T.W."/>
            <person name="Priest M."/>
            <person name="Roberts A."/>
            <person name="Saif S."/>
            <person name="Shea T."/>
            <person name="Sisk P."/>
            <person name="Sykes S."/>
            <person name="Wortman J."/>
            <person name="Nusbaum C."/>
            <person name="Birren B."/>
        </authorList>
    </citation>
    <scope>NUCLEOTIDE SEQUENCE [LARGE SCALE GENOMIC DNA]</scope>
    <source>
        <strain evidence="26">Epiroticus2</strain>
    </source>
</reference>
<evidence type="ECO:0000259" key="22">
    <source>
        <dbReference type="PROSITE" id="PS50880"/>
    </source>
</evidence>
<evidence type="ECO:0000256" key="21">
    <source>
        <dbReference type="SAM" id="SignalP"/>
    </source>
</evidence>
<feature type="compositionally biased region" description="Polar residues" evidence="19">
    <location>
        <begin position="1487"/>
        <end position="1497"/>
    </location>
</feature>
<feature type="transmembrane region" description="Helical" evidence="20">
    <location>
        <begin position="436"/>
        <end position="458"/>
    </location>
</feature>
<dbReference type="FunFam" id="1.10.290.10:FF:000001">
    <property type="entry name" value="DNA topoisomerase"/>
    <property type="match status" value="1"/>
</dbReference>
<dbReference type="EC" id="5.6.2.1" evidence="5"/>
<sequence>NQRRIVLWWLGLVSLGLLVEQCAAFYVPGVAPVEFKKGQKIDVKAVKMTSTHTQLPYEYYSLQLCLPKNGTVVYKSENLGEVLRGDRIVNTPYEVRMAENIQCKLLCNSKDRPMNWDHEQSAKVAERIRHEYFVHLIIDNLPVATKFVNPDTMELQFEHGYRLGQTNGPNVFINNHLRFRLFYHLHSENQYRVVGFEVETLSISKNSLSFDGDTCIFPDNPKPQAVTPNGRTELFFTYSVVWQESSVKWASRWDIYLGMNDVQIHWFSIINSLIVVSFLSGILTMIMVRTLRRDIAKYNTDDSISIEDTLEETGWKLVHGDVFRPPRHPRLFAAIIGAGIQIFFMALITIFIAMLGMLSPSSRGALMTAGIMLFVFMGLIAGYFSARLYKTMKGRNWEQAAFLTATFYPGLVFGTCFFLNFFIWDKDSSGAVPFGTMIALLLLWFGISLPLVYLGYYFGYRKQAYQHPVRTNMIPRQIPQQHWYMNVGLCILMAGILPFGAVFIELFFIFSAIWQNQFYYLFGFLFLVFCILVVSCSQISIVMTYFQLCAEDYRWWWRSFIVSGGSAVYILFYSIFYFFTKLDITEFIPTLLYLGYTGLMVVTFYILTGTIGFFAAYSFIRKIYGAHHPSIRTLASECSAKMKYLNVAEKNDAAKTIAGLLSRGSSQRREGYSPYNKIYEFSYNLQGQNIQMIMTSVSGHLLNHEFLPSFRGWHSCSPEDLFDAPVRKSCPEQYEKIKKTLEREVRGCSALIIWTDCDREGENIGFEIIDVCRAIKPQIRVFRAKFSEITAPSIKRAIENLVQPDARQNDAVNVRSELDLRIGAAFTRFQTLRLQKTFPQDVSNNLVSYGSCQIPTLGFVAQRYKEIENFIPQAFWKIKLTHTINELTVEFHWSRNRLFDKQCCEAYLMLCQTNPIAKVVNVTQKPKNKWRPTPMDTVELEKLGSRKLKLNAKQVMTIAEKLYTQGIISYPRTETNMFTADMKLGPLVQAQVASDQWGAFAEKVLQWGVNPRNGKKSDQAHPPIHPTKLPTNLSGDEWRVYELIARHFLACVSRDATGSETIVNAIVAEEEEFTASGLCIHERNYLEVYPYDRWNAKEIHAYQVGHTFEPTELGLHEGSTTAPNMLTEADLIALMEKHGIGTDATHAEHINTIKERGYIGERDRGFLVPGTLGMGLVEGYEMMELRLAHPELRAGLEMDLKLVCEGRKNPNDVLAEQIAKYKEVYRIMAQKARALDRALGQRLNQTPQEPPPDSGPAGAGPAGGVAPMREVCKCPKCGNKMCLRTKRDSTGYYLGCVAFPECKNNVWFDDSIREINVQDDICARCGSKKITVKFRSVRFYALLQSTDMDEYRFCIVCDDKFRKLFNINESSVRAVAASARPASNATTAAPEARSSTSSWGSGNLSQRRPANTANTIGSGVGRSNSSTAGASTWGTGQSTTSNWGESQSSNRGGTSSSWGKPSNNRPDGPGKKGGSAPFGDGGARPNSWGNSSNTSRVGTDDGEVDVMCRCGTPASRFTVKKEGPNKGRPFFSCPNQASSCGFFKWGDENMPPNASSGTSGGGSISWGSGGVNTSGASWGRGSNETSNRTARGGRKCGLCRQEGHTKNKCPQRGGASDF</sequence>
<dbReference type="VEuPathDB" id="VectorBase:AEPI005312"/>
<keyword evidence="6 20" id="KW-0812">Transmembrane</keyword>
<comment type="catalytic activity">
    <reaction evidence="1">
        <text>ATP-independent breakage of single-stranded DNA, followed by passage and rejoining.</text>
        <dbReference type="EC" id="5.6.2.1"/>
    </reaction>
</comment>
<keyword evidence="7" id="KW-0479">Metal-binding</keyword>
<dbReference type="InterPro" id="IPR013824">
    <property type="entry name" value="Topo_IA_cen_sub1"/>
</dbReference>
<dbReference type="Gene3D" id="3.40.50.140">
    <property type="match status" value="1"/>
</dbReference>
<feature type="compositionally biased region" description="Polar residues" evidence="19">
    <location>
        <begin position="1406"/>
        <end position="1445"/>
    </location>
</feature>
<evidence type="ECO:0000256" key="9">
    <source>
        <dbReference type="ARBA" id="ARBA00022737"/>
    </source>
</evidence>
<dbReference type="GO" id="GO:0031422">
    <property type="term" value="C:RecQ family helicase-topoisomerase III complex"/>
    <property type="evidence" value="ECO:0007669"/>
    <property type="project" value="TreeGrafter"/>
</dbReference>
<dbReference type="Gene3D" id="1.10.460.10">
    <property type="entry name" value="Topoisomerase I, domain 2"/>
    <property type="match status" value="1"/>
</dbReference>
<proteinExistence type="inferred from homology"/>
<evidence type="ECO:0000256" key="20">
    <source>
        <dbReference type="SAM" id="Phobius"/>
    </source>
</evidence>
<dbReference type="CDD" id="cd03362">
    <property type="entry name" value="TOPRIM_TopoIA_TopoIII"/>
    <property type="match status" value="1"/>
</dbReference>
<dbReference type="CDD" id="cd00186">
    <property type="entry name" value="TOP1Ac"/>
    <property type="match status" value="1"/>
</dbReference>
<feature type="domain" description="Toprim" evidence="22">
    <location>
        <begin position="643"/>
        <end position="787"/>
    </location>
</feature>
<feature type="domain" description="GRF-type" evidence="23">
    <location>
        <begin position="1508"/>
        <end position="1549"/>
    </location>
</feature>
<evidence type="ECO:0000256" key="4">
    <source>
        <dbReference type="ARBA" id="ARBA00009446"/>
    </source>
</evidence>
<keyword evidence="9" id="KW-0677">Repeat</keyword>
<keyword evidence="14" id="KW-0238">DNA-binding</keyword>
<evidence type="ECO:0000256" key="8">
    <source>
        <dbReference type="ARBA" id="ARBA00022729"/>
    </source>
</evidence>
<dbReference type="SMART" id="SM00436">
    <property type="entry name" value="TOP1Bc"/>
    <property type="match status" value="1"/>
</dbReference>
<dbReference type="STRING" id="199890.A0A182PEF7"/>
<comment type="similarity">
    <text evidence="3">Belongs to the nonaspanin (TM9SF) (TC 9.A.2) family.</text>
</comment>
<dbReference type="InterPro" id="IPR000380">
    <property type="entry name" value="Topo_IA"/>
</dbReference>
<dbReference type="Gene3D" id="2.70.20.10">
    <property type="entry name" value="Topoisomerase I, domain 3"/>
    <property type="match status" value="1"/>
</dbReference>
<feature type="transmembrane region" description="Helical" evidence="20">
    <location>
        <begin position="483"/>
        <end position="513"/>
    </location>
</feature>
<dbReference type="InterPro" id="IPR034144">
    <property type="entry name" value="TOPRIM_TopoIII"/>
</dbReference>
<feature type="region of interest" description="Disordered" evidence="19">
    <location>
        <begin position="1551"/>
        <end position="1618"/>
    </location>
</feature>
<organism evidence="25 26">
    <name type="scientific">Anopheles epiroticus</name>
    <dbReference type="NCBI Taxonomy" id="199890"/>
    <lineage>
        <taxon>Eukaryota</taxon>
        <taxon>Metazoa</taxon>
        <taxon>Ecdysozoa</taxon>
        <taxon>Arthropoda</taxon>
        <taxon>Hexapoda</taxon>
        <taxon>Insecta</taxon>
        <taxon>Pterygota</taxon>
        <taxon>Neoptera</taxon>
        <taxon>Endopterygota</taxon>
        <taxon>Diptera</taxon>
        <taxon>Nematocera</taxon>
        <taxon>Culicoidea</taxon>
        <taxon>Culicidae</taxon>
        <taxon>Anophelinae</taxon>
        <taxon>Anopheles</taxon>
    </lineage>
</organism>
<accession>A0A182PEF7</accession>
<feature type="transmembrane region" description="Helical" evidence="20">
    <location>
        <begin position="591"/>
        <end position="620"/>
    </location>
</feature>
<feature type="transmembrane region" description="Helical" evidence="20">
    <location>
        <begin position="266"/>
        <end position="288"/>
    </location>
</feature>
<dbReference type="SMART" id="SM00437">
    <property type="entry name" value="TOP1Ac"/>
    <property type="match status" value="1"/>
</dbReference>
<feature type="compositionally biased region" description="Low complexity" evidence="19">
    <location>
        <begin position="1446"/>
        <end position="1459"/>
    </location>
</feature>
<dbReference type="InterPro" id="IPR013826">
    <property type="entry name" value="Topo_IA_cen_sub3"/>
</dbReference>
<dbReference type="Pfam" id="PF02990">
    <property type="entry name" value="EMP70"/>
    <property type="match status" value="1"/>
</dbReference>
<dbReference type="Pfam" id="PF06839">
    <property type="entry name" value="Zn_ribbon_GRF"/>
    <property type="match status" value="1"/>
</dbReference>
<dbReference type="SUPFAM" id="SSF57783">
    <property type="entry name" value="Zinc beta-ribbon"/>
    <property type="match status" value="1"/>
</dbReference>
<evidence type="ECO:0000256" key="2">
    <source>
        <dbReference type="ARBA" id="ARBA00004141"/>
    </source>
</evidence>
<dbReference type="InterPro" id="IPR013825">
    <property type="entry name" value="Topo_IA_cen_sub2"/>
</dbReference>
<dbReference type="InterPro" id="IPR023406">
    <property type="entry name" value="Topo_IA_AS"/>
</dbReference>
<name>A0A182PEF7_9DIPT</name>
<keyword evidence="8 21" id="KW-0732">Signal</keyword>
<dbReference type="InterPro" id="IPR006171">
    <property type="entry name" value="TOPRIM_dom"/>
</dbReference>
<evidence type="ECO:0000256" key="6">
    <source>
        <dbReference type="ARBA" id="ARBA00022692"/>
    </source>
</evidence>
<comment type="subcellular location">
    <subcellularLocation>
        <location evidence="2">Membrane</location>
        <topology evidence="2">Multi-pass membrane protein</topology>
    </subcellularLocation>
</comment>
<keyword evidence="16" id="KW-0413">Isomerase</keyword>
<dbReference type="Pfam" id="PF01131">
    <property type="entry name" value="Topoisom_bac"/>
    <property type="match status" value="1"/>
</dbReference>
<feature type="domain" description="Topo IA-type catalytic" evidence="24">
    <location>
        <begin position="805"/>
        <end position="1225"/>
    </location>
</feature>